<evidence type="ECO:0008006" key="3">
    <source>
        <dbReference type="Google" id="ProtNLM"/>
    </source>
</evidence>
<gene>
    <name evidence="1" type="ORF">LIER_04282</name>
</gene>
<comment type="caution">
    <text evidence="1">The sequence shown here is derived from an EMBL/GenBank/DDBJ whole genome shotgun (WGS) entry which is preliminary data.</text>
</comment>
<protein>
    <recommendedName>
        <fullName evidence="3">Non-specific serine/threonine protein kinase</fullName>
    </recommendedName>
</protein>
<evidence type="ECO:0000313" key="2">
    <source>
        <dbReference type="Proteomes" id="UP001454036"/>
    </source>
</evidence>
<dbReference type="SUPFAM" id="SSF52058">
    <property type="entry name" value="L domain-like"/>
    <property type="match status" value="1"/>
</dbReference>
<accession>A0AAV3P0B6</accession>
<dbReference type="Proteomes" id="UP001454036">
    <property type="component" value="Unassembled WGS sequence"/>
</dbReference>
<reference evidence="1 2" key="1">
    <citation type="submission" date="2024-01" db="EMBL/GenBank/DDBJ databases">
        <title>The complete chloroplast genome sequence of Lithospermum erythrorhizon: insights into the phylogenetic relationship among Boraginaceae species and the maternal lineages of purple gromwells.</title>
        <authorList>
            <person name="Okada T."/>
            <person name="Watanabe K."/>
        </authorList>
    </citation>
    <scope>NUCLEOTIDE SEQUENCE [LARGE SCALE GENOMIC DNA]</scope>
</reference>
<dbReference type="Gene3D" id="3.80.10.10">
    <property type="entry name" value="Ribonuclease Inhibitor"/>
    <property type="match status" value="1"/>
</dbReference>
<name>A0AAV3P0B6_LITER</name>
<evidence type="ECO:0000313" key="1">
    <source>
        <dbReference type="EMBL" id="GAA0143645.1"/>
    </source>
</evidence>
<keyword evidence="2" id="KW-1185">Reference proteome</keyword>
<sequence>MPSWLFSLSSLEFIVLNSNQLYGDVPIELSSFVNLQLLDLSSNNFSRYLFKHETTSHSFFFSQQVVFGLSSILPKSIHWLLAI</sequence>
<dbReference type="AlphaFoldDB" id="A0AAV3P0B6"/>
<dbReference type="InterPro" id="IPR032675">
    <property type="entry name" value="LRR_dom_sf"/>
</dbReference>
<proteinExistence type="predicted"/>
<organism evidence="1 2">
    <name type="scientific">Lithospermum erythrorhizon</name>
    <name type="common">Purple gromwell</name>
    <name type="synonym">Lithospermum officinale var. erythrorhizon</name>
    <dbReference type="NCBI Taxonomy" id="34254"/>
    <lineage>
        <taxon>Eukaryota</taxon>
        <taxon>Viridiplantae</taxon>
        <taxon>Streptophyta</taxon>
        <taxon>Embryophyta</taxon>
        <taxon>Tracheophyta</taxon>
        <taxon>Spermatophyta</taxon>
        <taxon>Magnoliopsida</taxon>
        <taxon>eudicotyledons</taxon>
        <taxon>Gunneridae</taxon>
        <taxon>Pentapetalae</taxon>
        <taxon>asterids</taxon>
        <taxon>lamiids</taxon>
        <taxon>Boraginales</taxon>
        <taxon>Boraginaceae</taxon>
        <taxon>Boraginoideae</taxon>
        <taxon>Lithospermeae</taxon>
        <taxon>Lithospermum</taxon>
    </lineage>
</organism>
<dbReference type="EMBL" id="BAABME010000541">
    <property type="protein sequence ID" value="GAA0143645.1"/>
    <property type="molecule type" value="Genomic_DNA"/>
</dbReference>